<reference evidence="1 2" key="1">
    <citation type="submission" date="2017-10" db="EMBL/GenBank/DDBJ databases">
        <title>The draft genome sequence of Lewinella marina KCTC 32374.</title>
        <authorList>
            <person name="Wang K."/>
        </authorList>
    </citation>
    <scope>NUCLEOTIDE SEQUENCE [LARGE SCALE GENOMIC DNA]</scope>
    <source>
        <strain evidence="1 2">MKG-38</strain>
    </source>
</reference>
<gene>
    <name evidence="1" type="ORF">CGL56_13325</name>
</gene>
<protein>
    <submittedName>
        <fullName evidence="1">Uncharacterized protein</fullName>
    </submittedName>
</protein>
<accession>A0A2G0CCU0</accession>
<dbReference type="EMBL" id="PDLO01000006">
    <property type="protein sequence ID" value="PHK97793.1"/>
    <property type="molecule type" value="Genomic_DNA"/>
</dbReference>
<comment type="caution">
    <text evidence="1">The sequence shown here is derived from an EMBL/GenBank/DDBJ whole genome shotgun (WGS) entry which is preliminary data.</text>
</comment>
<dbReference type="Proteomes" id="UP000226437">
    <property type="component" value="Unassembled WGS sequence"/>
</dbReference>
<proteinExistence type="predicted"/>
<sequence>MGCASVSFAQDPADIFHKTVDVDNVNRISFDVYPKDQVEFRSWPGDDLLIETTVQIKNVKQDILDFYMRQKRYVLKPQVTGDQMQLVSYDKNRRVVKGTEGSAFEEVVIVVYLPEDFSPAGNRQYTRVSR</sequence>
<organism evidence="1 2">
    <name type="scientific">Neolewinella marina</name>
    <dbReference type="NCBI Taxonomy" id="438751"/>
    <lineage>
        <taxon>Bacteria</taxon>
        <taxon>Pseudomonadati</taxon>
        <taxon>Bacteroidota</taxon>
        <taxon>Saprospiria</taxon>
        <taxon>Saprospirales</taxon>
        <taxon>Lewinellaceae</taxon>
        <taxon>Neolewinella</taxon>
    </lineage>
</organism>
<evidence type="ECO:0000313" key="1">
    <source>
        <dbReference type="EMBL" id="PHK97793.1"/>
    </source>
</evidence>
<name>A0A2G0CCU0_9BACT</name>
<keyword evidence="2" id="KW-1185">Reference proteome</keyword>
<evidence type="ECO:0000313" key="2">
    <source>
        <dbReference type="Proteomes" id="UP000226437"/>
    </source>
</evidence>
<dbReference type="AlphaFoldDB" id="A0A2G0CCU0"/>